<organism evidence="2 3">
    <name type="scientific">Methylobacterium organophilum</name>
    <dbReference type="NCBI Taxonomy" id="410"/>
    <lineage>
        <taxon>Bacteria</taxon>
        <taxon>Pseudomonadati</taxon>
        <taxon>Pseudomonadota</taxon>
        <taxon>Alphaproteobacteria</taxon>
        <taxon>Hyphomicrobiales</taxon>
        <taxon>Methylobacteriaceae</taxon>
        <taxon>Methylobacterium</taxon>
    </lineage>
</organism>
<reference evidence="2" key="1">
    <citation type="journal article" date="2021" name="Front. Microbiol.">
        <title>Comprehensive Comparative Genomics and Phenotyping of Methylobacterium Species.</title>
        <authorList>
            <person name="Alessa O."/>
            <person name="Ogura Y."/>
            <person name="Fujitani Y."/>
            <person name="Takami H."/>
            <person name="Hayashi T."/>
            <person name="Sahin N."/>
            <person name="Tani A."/>
        </authorList>
    </citation>
    <scope>NUCLEOTIDE SEQUENCE</scope>
    <source>
        <strain evidence="2">NBRC 15689</strain>
    </source>
</reference>
<dbReference type="RefSeq" id="WP_238310465.1">
    <property type="nucleotide sequence ID" value="NZ_BPQV01000003.1"/>
</dbReference>
<dbReference type="EMBL" id="BPQV01000003">
    <property type="protein sequence ID" value="GJE26477.1"/>
    <property type="molecule type" value="Genomic_DNA"/>
</dbReference>
<feature type="region of interest" description="Disordered" evidence="1">
    <location>
        <begin position="1"/>
        <end position="28"/>
    </location>
</feature>
<comment type="caution">
    <text evidence="2">The sequence shown here is derived from an EMBL/GenBank/DDBJ whole genome shotgun (WGS) entry which is preliminary data.</text>
</comment>
<reference evidence="2" key="2">
    <citation type="submission" date="2021-08" db="EMBL/GenBank/DDBJ databases">
        <authorList>
            <person name="Tani A."/>
            <person name="Ola A."/>
            <person name="Ogura Y."/>
            <person name="Katsura K."/>
            <person name="Hayashi T."/>
        </authorList>
    </citation>
    <scope>NUCLEOTIDE SEQUENCE</scope>
    <source>
        <strain evidence="2">NBRC 15689</strain>
    </source>
</reference>
<proteinExistence type="predicted"/>
<gene>
    <name evidence="2" type="ORF">LKMONMHP_1328</name>
</gene>
<dbReference type="Proteomes" id="UP001055156">
    <property type="component" value="Unassembled WGS sequence"/>
</dbReference>
<keyword evidence="3" id="KW-1185">Reference proteome</keyword>
<evidence type="ECO:0000313" key="3">
    <source>
        <dbReference type="Proteomes" id="UP001055156"/>
    </source>
</evidence>
<evidence type="ECO:0000313" key="2">
    <source>
        <dbReference type="EMBL" id="GJE26477.1"/>
    </source>
</evidence>
<sequence length="139" mass="15093">MRSVSTADNVIPFRRPAGKPNTSFQGGSAAFAFQPSPAHVRARAEQRSLMEAVYASGGLTLAAEDRDNKLLASRLQVYGFLVIEEVGEDGSLRRLRPSEAVRARPERPWRLSKAGYGSDLSVTIPSTESFLFEQAGLPA</sequence>
<protein>
    <submittedName>
        <fullName evidence="2">Uncharacterized protein</fullName>
    </submittedName>
</protein>
<accession>A0ABQ4T776</accession>
<name>A0ABQ4T776_METOR</name>
<evidence type="ECO:0000256" key="1">
    <source>
        <dbReference type="SAM" id="MobiDB-lite"/>
    </source>
</evidence>